<name>A0ABP5C1B9_9ACTN</name>
<keyword evidence="2" id="KW-1185">Reference proteome</keyword>
<dbReference type="EMBL" id="BAAAQM010000003">
    <property type="protein sequence ID" value="GAA1954966.1"/>
    <property type="molecule type" value="Genomic_DNA"/>
</dbReference>
<protein>
    <submittedName>
        <fullName evidence="1">Uncharacterized protein</fullName>
    </submittedName>
</protein>
<reference evidence="2" key="1">
    <citation type="journal article" date="2019" name="Int. J. Syst. Evol. Microbiol.">
        <title>The Global Catalogue of Microorganisms (GCM) 10K type strain sequencing project: providing services to taxonomists for standard genome sequencing and annotation.</title>
        <authorList>
            <consortium name="The Broad Institute Genomics Platform"/>
            <consortium name="The Broad Institute Genome Sequencing Center for Infectious Disease"/>
            <person name="Wu L."/>
            <person name="Ma J."/>
        </authorList>
    </citation>
    <scope>NUCLEOTIDE SEQUENCE [LARGE SCALE GENOMIC DNA]</scope>
    <source>
        <strain evidence="2">JCM 16013</strain>
    </source>
</reference>
<dbReference type="Proteomes" id="UP001499854">
    <property type="component" value="Unassembled WGS sequence"/>
</dbReference>
<sequence>MNENEIRDLLGAEIGEEPPISGGPAAVFAGARVRVVRTRAVASALSMAAVLGVAGGAVALGGAGGRTAAGSTSPASSPAVAATTLASTAPSATARPAQCPTQATTANPALSAEAKAAHASGGQVPLDPRSLTELLKTALPCGTPTAYHGEDDSSGNGLEVSGTVDVTDQAGVGAVTVRVAQHAEFPHDKSFFDCAKVGVADHATTCVSTVTADGTAVLLEEAPDKEQGVITRSAQVLFPDDHTVMISERNTDTKFYQAKVTATRAVPPLTLDQLRGLALDTPWPLSVSREFAEHAKQDLAGYVDSLSVTPPAGWTASWGTEIPPKK</sequence>
<proteinExistence type="predicted"/>
<organism evidence="1 2">
    <name type="scientific">Catenulispora subtropica</name>
    <dbReference type="NCBI Taxonomy" id="450798"/>
    <lineage>
        <taxon>Bacteria</taxon>
        <taxon>Bacillati</taxon>
        <taxon>Actinomycetota</taxon>
        <taxon>Actinomycetes</taxon>
        <taxon>Catenulisporales</taxon>
        <taxon>Catenulisporaceae</taxon>
        <taxon>Catenulispora</taxon>
    </lineage>
</organism>
<dbReference type="RefSeq" id="WP_344655551.1">
    <property type="nucleotide sequence ID" value="NZ_BAAAQM010000003.1"/>
</dbReference>
<evidence type="ECO:0000313" key="2">
    <source>
        <dbReference type="Proteomes" id="UP001499854"/>
    </source>
</evidence>
<comment type="caution">
    <text evidence="1">The sequence shown here is derived from an EMBL/GenBank/DDBJ whole genome shotgun (WGS) entry which is preliminary data.</text>
</comment>
<evidence type="ECO:0000313" key="1">
    <source>
        <dbReference type="EMBL" id="GAA1954966.1"/>
    </source>
</evidence>
<gene>
    <name evidence="1" type="ORF">GCM10009838_08200</name>
</gene>
<accession>A0ABP5C1B9</accession>